<organism evidence="10">
    <name type="scientific">Salvia splendens</name>
    <name type="common">Scarlet sage</name>
    <dbReference type="NCBI Taxonomy" id="180675"/>
    <lineage>
        <taxon>Eukaryota</taxon>
        <taxon>Viridiplantae</taxon>
        <taxon>Streptophyta</taxon>
        <taxon>Embryophyta</taxon>
        <taxon>Tracheophyta</taxon>
        <taxon>Spermatophyta</taxon>
        <taxon>Magnoliopsida</taxon>
        <taxon>eudicotyledons</taxon>
        <taxon>Gunneridae</taxon>
        <taxon>Pentapetalae</taxon>
        <taxon>asterids</taxon>
        <taxon>lamiids</taxon>
        <taxon>Lamiales</taxon>
        <taxon>Lamiaceae</taxon>
        <taxon>Nepetoideae</taxon>
        <taxon>Mentheae</taxon>
        <taxon>Salviinae</taxon>
        <taxon>Salvia</taxon>
        <taxon>Salvia subgen. Calosphace</taxon>
        <taxon>core Calosphace</taxon>
    </lineage>
</organism>
<accession>A0A8X8YTT8</accession>
<protein>
    <recommendedName>
        <fullName evidence="9">Probable magnesium transporter</fullName>
    </recommendedName>
</protein>
<evidence type="ECO:0000313" key="10">
    <source>
        <dbReference type="EMBL" id="KAG6436010.1"/>
    </source>
</evidence>
<comment type="subunit">
    <text evidence="3 9">Homodimer.</text>
</comment>
<dbReference type="PANTHER" id="PTHR12570">
    <property type="match status" value="1"/>
</dbReference>
<keyword evidence="5 9" id="KW-0967">Endosome</keyword>
<comment type="function">
    <text evidence="8 9">Acts as a Mg(2+) transporter. Can also transport other divalent cations such as Fe(2+), Sr(2+), Ba(2+), Mn(2+) and Co(2+) but to a much less extent than Mg(2+).</text>
</comment>
<comment type="subcellular location">
    <subcellularLocation>
        <location evidence="9">Cell membrane</location>
        <topology evidence="9">Multi-pass membrane protein</topology>
    </subcellularLocation>
    <subcellularLocation>
        <location evidence="9">Early endosome</location>
    </subcellularLocation>
    <subcellularLocation>
        <location evidence="1">Membrane</location>
        <topology evidence="1">Multi-pass membrane protein</topology>
    </subcellularLocation>
</comment>
<evidence type="ECO:0000256" key="2">
    <source>
        <dbReference type="ARBA" id="ARBA00007001"/>
    </source>
</evidence>
<dbReference type="SUPFAM" id="SSF103481">
    <property type="entry name" value="Multidrug resistance efflux transporter EmrE"/>
    <property type="match status" value="1"/>
</dbReference>
<dbReference type="GO" id="GO:0015095">
    <property type="term" value="F:magnesium ion transmembrane transporter activity"/>
    <property type="evidence" value="ECO:0007669"/>
    <property type="project" value="UniProtKB-UniRule"/>
</dbReference>
<evidence type="ECO:0000313" key="11">
    <source>
        <dbReference type="Proteomes" id="UP000298416"/>
    </source>
</evidence>
<evidence type="ECO:0000256" key="8">
    <source>
        <dbReference type="ARBA" id="ARBA00025284"/>
    </source>
</evidence>
<dbReference type="InterPro" id="IPR037185">
    <property type="entry name" value="EmrE-like"/>
</dbReference>
<reference evidence="10" key="2">
    <citation type="submission" date="2020-08" db="EMBL/GenBank/DDBJ databases">
        <title>Plant Genome Project.</title>
        <authorList>
            <person name="Zhang R.-G."/>
        </authorList>
    </citation>
    <scope>NUCLEOTIDE SEQUENCE</scope>
    <source>
        <strain evidence="10">Huo1</strain>
        <tissue evidence="10">Leaf</tissue>
    </source>
</reference>
<proteinExistence type="inferred from homology"/>
<name>A0A8X8YTT8_SALSN</name>
<keyword evidence="4 9" id="KW-0812">Transmembrane</keyword>
<dbReference type="GO" id="GO:0005886">
    <property type="term" value="C:plasma membrane"/>
    <property type="evidence" value="ECO:0007669"/>
    <property type="project" value="UniProtKB-SubCell"/>
</dbReference>
<keyword evidence="7 9" id="KW-0472">Membrane</keyword>
<gene>
    <name evidence="10" type="ORF">SASPL_100891</name>
</gene>
<evidence type="ECO:0000256" key="4">
    <source>
        <dbReference type="ARBA" id="ARBA00022692"/>
    </source>
</evidence>
<feature type="transmembrane region" description="Helical" evidence="9">
    <location>
        <begin position="117"/>
        <end position="140"/>
    </location>
</feature>
<keyword evidence="9" id="KW-0406">Ion transport</keyword>
<comment type="caution">
    <text evidence="10">The sequence shown here is derived from an EMBL/GenBank/DDBJ whole genome shotgun (WGS) entry which is preliminary data.</text>
</comment>
<dbReference type="GO" id="GO:0005769">
    <property type="term" value="C:early endosome"/>
    <property type="evidence" value="ECO:0007669"/>
    <property type="project" value="UniProtKB-SubCell"/>
</dbReference>
<keyword evidence="9" id="KW-0460">Magnesium</keyword>
<dbReference type="InterPro" id="IPR008521">
    <property type="entry name" value="Mg_trans_NIPA"/>
</dbReference>
<dbReference type="PANTHER" id="PTHR12570:SF25">
    <property type="entry name" value="MAGNESIUM TRANSPORTER-RELATED"/>
    <property type="match status" value="1"/>
</dbReference>
<evidence type="ECO:0000256" key="1">
    <source>
        <dbReference type="ARBA" id="ARBA00004141"/>
    </source>
</evidence>
<evidence type="ECO:0000256" key="5">
    <source>
        <dbReference type="ARBA" id="ARBA00022753"/>
    </source>
</evidence>
<reference evidence="10" key="1">
    <citation type="submission" date="2018-01" db="EMBL/GenBank/DDBJ databases">
        <authorList>
            <person name="Mao J.F."/>
        </authorList>
    </citation>
    <scope>NUCLEOTIDE SEQUENCE</scope>
    <source>
        <strain evidence="10">Huo1</strain>
        <tissue evidence="10">Leaf</tissue>
    </source>
</reference>
<feature type="transmembrane region" description="Helical" evidence="9">
    <location>
        <begin position="77"/>
        <end position="97"/>
    </location>
</feature>
<dbReference type="Pfam" id="PF05653">
    <property type="entry name" value="Mg_trans_NIPA"/>
    <property type="match status" value="1"/>
</dbReference>
<evidence type="ECO:0000256" key="9">
    <source>
        <dbReference type="RuleBase" id="RU363078"/>
    </source>
</evidence>
<evidence type="ECO:0000256" key="3">
    <source>
        <dbReference type="ARBA" id="ARBA00011738"/>
    </source>
</evidence>
<evidence type="ECO:0000256" key="7">
    <source>
        <dbReference type="ARBA" id="ARBA00023136"/>
    </source>
</evidence>
<keyword evidence="11" id="KW-1185">Reference proteome</keyword>
<keyword evidence="6 9" id="KW-1133">Transmembrane helix</keyword>
<comment type="caution">
    <text evidence="9">Lacks conserved residue(s) required for the propagation of feature annotation.</text>
</comment>
<evidence type="ECO:0000256" key="6">
    <source>
        <dbReference type="ARBA" id="ARBA00022989"/>
    </source>
</evidence>
<keyword evidence="9" id="KW-0813">Transport</keyword>
<comment type="similarity">
    <text evidence="2 9">Belongs to the NIPA (TC 2.A.7) family.</text>
</comment>
<feature type="transmembrane region" description="Helical" evidence="9">
    <location>
        <begin position="49"/>
        <end position="70"/>
    </location>
</feature>
<sequence>MKVQEDRDICKNHYGGLACSPVIVCKLRSDYWRICQFCSLQPYMYAPAVLVTPLGALSIIVSAVLAHFLLQEKLRKLGILRCVLCVVGYTIIVLHAPSEHDISSVDQIWELATQPAFLLYIASAVVVVLVMSTKAVGIAIKLTLEGYSQALECQCSCSVFQICIMDSSVQALDTFTSLTIFAIVIMFKDCASDIVSVLRGFIAVLSGTMVLHSTREPEKLPCADYSALPQISWVVHSNGEIWKQRENDELHGEFVAIIHQNHFK</sequence>
<dbReference type="EMBL" id="PNBA02000001">
    <property type="protein sequence ID" value="KAG6436010.1"/>
    <property type="molecule type" value="Genomic_DNA"/>
</dbReference>
<keyword evidence="9" id="KW-1003">Cell membrane</keyword>
<dbReference type="Proteomes" id="UP000298416">
    <property type="component" value="Unassembled WGS sequence"/>
</dbReference>
<dbReference type="AlphaFoldDB" id="A0A8X8YTT8"/>